<evidence type="ECO:0000256" key="3">
    <source>
        <dbReference type="RuleBase" id="RU365026"/>
    </source>
</evidence>
<dbReference type="EMBL" id="VDCV01000014">
    <property type="protein sequence ID" value="KAB5526591.1"/>
    <property type="molecule type" value="Genomic_DNA"/>
</dbReference>
<evidence type="ECO:0000256" key="1">
    <source>
        <dbReference type="ARBA" id="ARBA00006756"/>
    </source>
</evidence>
<dbReference type="InterPro" id="IPR016159">
    <property type="entry name" value="Cullin_repeat-like_dom_sf"/>
</dbReference>
<comment type="similarity">
    <text evidence="1 3">Belongs to the EXO70 family.</text>
</comment>
<evidence type="ECO:0000256" key="2">
    <source>
        <dbReference type="ARBA" id="ARBA00022448"/>
    </source>
</evidence>
<dbReference type="PANTHER" id="PTHR12542">
    <property type="entry name" value="EXOCYST COMPLEX PROTEIN EXO70"/>
    <property type="match status" value="1"/>
</dbReference>
<keyword evidence="2 3" id="KW-0813">Transport</keyword>
<gene>
    <name evidence="5" type="ORF">DKX38_020438</name>
</gene>
<dbReference type="Pfam" id="PF03081">
    <property type="entry name" value="Exo70_C"/>
    <property type="match status" value="1"/>
</dbReference>
<dbReference type="PANTHER" id="PTHR12542:SF90">
    <property type="entry name" value="EXOCYST COMPLEX COMPONENT EXO70I"/>
    <property type="match status" value="1"/>
</dbReference>
<keyword evidence="6" id="KW-1185">Reference proteome</keyword>
<dbReference type="GO" id="GO:0005546">
    <property type="term" value="F:phosphatidylinositol-4,5-bisphosphate binding"/>
    <property type="evidence" value="ECO:0007669"/>
    <property type="project" value="InterPro"/>
</dbReference>
<reference evidence="6" key="1">
    <citation type="journal article" date="2019" name="Gigascience">
        <title>De novo genome assembly of the endangered Acer yangbiense, a plant species with extremely small populations endemic to Yunnan Province, China.</title>
        <authorList>
            <person name="Yang J."/>
            <person name="Wariss H.M."/>
            <person name="Tao L."/>
            <person name="Zhang R."/>
            <person name="Yun Q."/>
            <person name="Hollingsworth P."/>
            <person name="Dao Z."/>
            <person name="Luo G."/>
            <person name="Guo H."/>
            <person name="Ma Y."/>
            <person name="Sun W."/>
        </authorList>
    </citation>
    <scope>NUCLEOTIDE SEQUENCE [LARGE SCALE GENOMIC DNA]</scope>
    <source>
        <strain evidence="6">cv. br00</strain>
    </source>
</reference>
<protein>
    <recommendedName>
        <fullName evidence="3">Exocyst subunit Exo70 family protein</fullName>
    </recommendedName>
</protein>
<dbReference type="InterPro" id="IPR004140">
    <property type="entry name" value="Exo70"/>
</dbReference>
<dbReference type="Proteomes" id="UP000326939">
    <property type="component" value="Chromosome 14"/>
</dbReference>
<evidence type="ECO:0000313" key="5">
    <source>
        <dbReference type="EMBL" id="KAB5526591.1"/>
    </source>
</evidence>
<comment type="caution">
    <text evidence="5">The sequence shown here is derived from an EMBL/GenBank/DDBJ whole genome shotgun (WGS) entry which is preliminary data.</text>
</comment>
<dbReference type="Gene3D" id="1.20.1280.170">
    <property type="entry name" value="Exocyst complex component Exo70"/>
    <property type="match status" value="1"/>
</dbReference>
<sequence>MSLGEAGADICTRFRELKKHLVHSSSKVFWEFGLQIEGNSDGFPPPQDGSVPKLVRYAINYLKYLATETYSAPMAKVLLTEQIKLGFYRNLNLKRAYSEMQLPTSWRHFKRNAESKKLRYKDRILPRVFAMYTYWYIHMRARNTELGNLLGEQYLKMNYKVVAEESAYMYQRQAWKPLVRLPDKEESKRENESDSEDTRALIREKMESFLKGSGEVSQRHRSGSYTIHDVDLREQIKEATVKLVVPAYIEFLDAYSSALPSKSYVKPEAVLELLDQIFNGSDSKLKRRDSKHLTRGGPSFSFDGEIKDLRRLRSYTSDMWLFVGSRIPSCSVSSVNL</sequence>
<dbReference type="GO" id="GO:0015031">
    <property type="term" value="P:protein transport"/>
    <property type="evidence" value="ECO:0007669"/>
    <property type="project" value="UniProtKB-KW"/>
</dbReference>
<dbReference type="AlphaFoldDB" id="A0A5N5K5C1"/>
<keyword evidence="3" id="KW-0653">Protein transport</keyword>
<comment type="function">
    <text evidence="3">Component of the exocyst complex.</text>
</comment>
<dbReference type="SUPFAM" id="SSF74788">
    <property type="entry name" value="Cullin repeat-like"/>
    <property type="match status" value="1"/>
</dbReference>
<evidence type="ECO:0000313" key="6">
    <source>
        <dbReference type="Proteomes" id="UP000326939"/>
    </source>
</evidence>
<accession>A0A5N5K5C1</accession>
<name>A0A5N5K5C1_9ROSI</name>
<keyword evidence="3" id="KW-0268">Exocytosis</keyword>
<proteinExistence type="inferred from homology"/>
<feature type="domain" description="Exocyst complex subunit Exo70 C-terminal" evidence="4">
    <location>
        <begin position="5"/>
        <end position="267"/>
    </location>
</feature>
<dbReference type="InterPro" id="IPR046364">
    <property type="entry name" value="Exo70_C"/>
</dbReference>
<organism evidence="5 6">
    <name type="scientific">Salix brachista</name>
    <dbReference type="NCBI Taxonomy" id="2182728"/>
    <lineage>
        <taxon>Eukaryota</taxon>
        <taxon>Viridiplantae</taxon>
        <taxon>Streptophyta</taxon>
        <taxon>Embryophyta</taxon>
        <taxon>Tracheophyta</taxon>
        <taxon>Spermatophyta</taxon>
        <taxon>Magnoliopsida</taxon>
        <taxon>eudicotyledons</taxon>
        <taxon>Gunneridae</taxon>
        <taxon>Pentapetalae</taxon>
        <taxon>rosids</taxon>
        <taxon>fabids</taxon>
        <taxon>Malpighiales</taxon>
        <taxon>Salicaceae</taxon>
        <taxon>Saliceae</taxon>
        <taxon>Salix</taxon>
    </lineage>
</organism>
<dbReference type="GO" id="GO:0000145">
    <property type="term" value="C:exocyst"/>
    <property type="evidence" value="ECO:0007669"/>
    <property type="project" value="InterPro"/>
</dbReference>
<dbReference type="GO" id="GO:0006887">
    <property type="term" value="P:exocytosis"/>
    <property type="evidence" value="ECO:0007669"/>
    <property type="project" value="UniProtKB-KW"/>
</dbReference>
<evidence type="ECO:0000259" key="4">
    <source>
        <dbReference type="Pfam" id="PF03081"/>
    </source>
</evidence>